<feature type="region of interest" description="Disordered" evidence="1">
    <location>
        <begin position="1119"/>
        <end position="1143"/>
    </location>
</feature>
<dbReference type="InterPro" id="IPR058538">
    <property type="entry name" value="Ig_TPPC8_2nd"/>
</dbReference>
<protein>
    <submittedName>
        <fullName evidence="5">Trafficking protein particle complex subunit 8</fullName>
    </submittedName>
</protein>
<reference evidence="5 6" key="1">
    <citation type="journal article" date="2019" name="PLoS Biol.">
        <title>Sex chromosomes control vertical transmission of feminizing Wolbachia symbionts in an isopod.</title>
        <authorList>
            <person name="Becking T."/>
            <person name="Chebbi M.A."/>
            <person name="Giraud I."/>
            <person name="Moumen B."/>
            <person name="Laverre T."/>
            <person name="Caubet Y."/>
            <person name="Peccoud J."/>
            <person name="Gilbert C."/>
            <person name="Cordaux R."/>
        </authorList>
    </citation>
    <scope>NUCLEOTIDE SEQUENCE [LARGE SCALE GENOMIC DNA]</scope>
    <source>
        <strain evidence="5">ANa2</strain>
        <tissue evidence="5">Whole body excluding digestive tract and cuticle</tissue>
    </source>
</reference>
<dbReference type="Pfam" id="PF24545">
    <property type="entry name" value="Ig_TPPC8_1st"/>
    <property type="match status" value="1"/>
</dbReference>
<comment type="caution">
    <text evidence="5">The sequence shown here is derived from an EMBL/GenBank/DDBJ whole genome shotgun (WGS) entry which is preliminary data.</text>
</comment>
<feature type="region of interest" description="Disordered" evidence="1">
    <location>
        <begin position="233"/>
        <end position="255"/>
    </location>
</feature>
<sequence length="1377" mass="155824">MAHCSQTAQEFIRNAFAPQIAILCSEDADTLSLKNNLRFVELLQPFSSPKSEVRISDPSGTLVTIKNFKIYFEDMNRRPPQPTLGKKILSEAVASSSWDQEISKPIVSWTGGISTNLTLQTSTPWFEEWRENISSVAVISAGSENPMDQLNRLSQYQHQQQHQNPTHFPKWFSPNILKYYLLLHDIDDVEATNNLIPLYLIHGRGCSNVDILLRETSSGTATPRENVVDLPSRVTEGESSEGSEPIAHPLSPVAPPLDENNGIIDQFPTDVPLLVNRQSLPVSNTNNSSFSMSNTYCPCLNPSDVENIKTFVDEFCLQALIPYVERQIRYLNDVVTNRSRSKSLLSATRRWLGGSKVNASNNANSVVYSQEATELQTRRLGDLCFMFGLYEQAYNAYYTAKNDFKSDQAWLYFAGAQEMAALSSFMQNQQDFPKRYFEGSLHTYLNVCKLEKIWEYINIISMFITLQFVLTLLCTEVLKSCQEYGESAMIFIKMTSEESDLLSALMLEQAAHCFINSKRPLPRKYAFHMTLAGHRYSKAGQKAHSLRSYKQAFQVYFGRGWILAEDHIHYTMGKQAFQLKLNQESLEATTRLIDQGAKKSSSTQQSPTQQLAYMREFLNILDKCLKEQKNTKQDLISLNIPLLNSQNTKVLIGNPIPSPKENDWCSCSHVNFSDEDFREKRWFALERELITAVRGHPSMIFKPNLQRLTSGTPNTYSPFVPVKERISVQVHLMNPLLVSLTLSSIRPLYSFFDEQESEIEDDSCVMYDIVPGFNMPPDSEQVVAIDLWPQRIGRIHIKGIAYKISLTPDVILANESCTPVTVEVKQDIEVKGPRLNNTLQERSNVVYARDERLNIKVLPSLPNLSVELENPPPVLSCGEIQHINIRFRNSGPVPLTKLLVAISDPQHIYLTLEESKFSEHNLGEIREYKHLKANKNRDTVTRITSIPLPNGILGAGETLSGHLWLHAPSNPGAFDVELLFYYHSSDEKQDKDRYRLVRHLSSIYLYPSINVNVKSCRSSSLICGERHSSSSLSHRHSSNLVFHITNKCEIENSIGKVELLGKTNALEVGQSCQWCVECGHVQKTKDEVILTCMPFRQKMSLPGCWWEFTLRERLMLPDLSPDLPPPNPAASYDPPPPTQNQIDGKSLKESLELDIVATVHWRGRRGEEVLVGQHSMYLAEYVEEKEDNWDVGLQNIEDHPPIRIIKEEEENTIEDLVFPPLSDQQNLVKVMLEYPKEISHNFKDSSLCRVKFQVHFYNSSACTLMAEVEFSSKMQTGGGQVQMFSPEASMNLLSVGASTRKFTLDGFQSKTLSVHSIVTAPGTYSLGALSLKVRRNAESEWVPQVCKIQSGVVVRTESSSVMNRYLSSELAILQGFS</sequence>
<name>A0A5N5SJI6_9CRUS</name>
<evidence type="ECO:0000259" key="2">
    <source>
        <dbReference type="Pfam" id="PF24542"/>
    </source>
</evidence>
<dbReference type="OrthoDB" id="203724at2759"/>
<evidence type="ECO:0000313" key="6">
    <source>
        <dbReference type="Proteomes" id="UP000326759"/>
    </source>
</evidence>
<dbReference type="InterPro" id="IPR024420">
    <property type="entry name" value="TRAPP_III_complex_Trs85"/>
</dbReference>
<proteinExistence type="predicted"/>
<dbReference type="InterPro" id="IPR057651">
    <property type="entry name" value="Ig_TPPC8_C"/>
</dbReference>
<feature type="compositionally biased region" description="Pro residues" evidence="1">
    <location>
        <begin position="1122"/>
        <end position="1138"/>
    </location>
</feature>
<feature type="domain" description="TPPC8 C-terminal Ig-like" evidence="2">
    <location>
        <begin position="1227"/>
        <end position="1333"/>
    </location>
</feature>
<gene>
    <name evidence="5" type="primary">TRAPPC8</name>
    <name evidence="5" type="ORF">Anas_01989</name>
</gene>
<evidence type="ECO:0000313" key="5">
    <source>
        <dbReference type="EMBL" id="KAB7493870.1"/>
    </source>
</evidence>
<evidence type="ECO:0000256" key="1">
    <source>
        <dbReference type="SAM" id="MobiDB-lite"/>
    </source>
</evidence>
<accession>A0A5N5SJI6</accession>
<dbReference type="Pfam" id="PF12739">
    <property type="entry name" value="TRAPPC-Trs85"/>
    <property type="match status" value="1"/>
</dbReference>
<feature type="domain" description="TPPC8 second Ig-like" evidence="3">
    <location>
        <begin position="877"/>
        <end position="997"/>
    </location>
</feature>
<evidence type="ECO:0000259" key="4">
    <source>
        <dbReference type="Pfam" id="PF24545"/>
    </source>
</evidence>
<organism evidence="5 6">
    <name type="scientific">Armadillidium nasatum</name>
    <dbReference type="NCBI Taxonomy" id="96803"/>
    <lineage>
        <taxon>Eukaryota</taxon>
        <taxon>Metazoa</taxon>
        <taxon>Ecdysozoa</taxon>
        <taxon>Arthropoda</taxon>
        <taxon>Crustacea</taxon>
        <taxon>Multicrustacea</taxon>
        <taxon>Malacostraca</taxon>
        <taxon>Eumalacostraca</taxon>
        <taxon>Peracarida</taxon>
        <taxon>Isopoda</taxon>
        <taxon>Oniscidea</taxon>
        <taxon>Crinocheta</taxon>
        <taxon>Armadillidiidae</taxon>
        <taxon>Armadillidium</taxon>
    </lineage>
</organism>
<dbReference type="InterPro" id="IPR058541">
    <property type="entry name" value="Ig_TPPC8_1st"/>
</dbReference>
<dbReference type="PANTHER" id="PTHR12975:SF6">
    <property type="entry name" value="TRAFFICKING PROTEIN PARTICLE COMPLEX SUBUNIT 8"/>
    <property type="match status" value="1"/>
</dbReference>
<dbReference type="PANTHER" id="PTHR12975">
    <property type="entry name" value="TRANSPORT PROTEIN TRAPP"/>
    <property type="match status" value="1"/>
</dbReference>
<keyword evidence="6" id="KW-1185">Reference proteome</keyword>
<dbReference type="GO" id="GO:1990072">
    <property type="term" value="C:TRAPPIII protein complex"/>
    <property type="evidence" value="ECO:0007669"/>
    <property type="project" value="TreeGrafter"/>
</dbReference>
<dbReference type="Proteomes" id="UP000326759">
    <property type="component" value="Unassembled WGS sequence"/>
</dbReference>
<dbReference type="Pfam" id="PF24544">
    <property type="entry name" value="Ig_TPPC8_2nd"/>
    <property type="match status" value="1"/>
</dbReference>
<dbReference type="Pfam" id="PF24542">
    <property type="entry name" value="Ig_TPPC8_C"/>
    <property type="match status" value="1"/>
</dbReference>
<evidence type="ECO:0000259" key="3">
    <source>
        <dbReference type="Pfam" id="PF24544"/>
    </source>
</evidence>
<feature type="domain" description="TPPC8 first Ig-like" evidence="4">
    <location>
        <begin position="679"/>
        <end position="872"/>
    </location>
</feature>
<dbReference type="EMBL" id="SEYY01024829">
    <property type="protein sequence ID" value="KAB7493870.1"/>
    <property type="molecule type" value="Genomic_DNA"/>
</dbReference>